<organism evidence="1 2">
    <name type="scientific">Pleurodeles waltl</name>
    <name type="common">Iberian ribbed newt</name>
    <dbReference type="NCBI Taxonomy" id="8319"/>
    <lineage>
        <taxon>Eukaryota</taxon>
        <taxon>Metazoa</taxon>
        <taxon>Chordata</taxon>
        <taxon>Craniata</taxon>
        <taxon>Vertebrata</taxon>
        <taxon>Euteleostomi</taxon>
        <taxon>Amphibia</taxon>
        <taxon>Batrachia</taxon>
        <taxon>Caudata</taxon>
        <taxon>Salamandroidea</taxon>
        <taxon>Salamandridae</taxon>
        <taxon>Pleurodelinae</taxon>
        <taxon>Pleurodeles</taxon>
    </lineage>
</organism>
<proteinExistence type="predicted"/>
<gene>
    <name evidence="1" type="ORF">NDU88_002824</name>
</gene>
<dbReference type="AlphaFoldDB" id="A0AAV7Q760"/>
<keyword evidence="2" id="KW-1185">Reference proteome</keyword>
<dbReference type="Proteomes" id="UP001066276">
    <property type="component" value="Chromosome 6"/>
</dbReference>
<evidence type="ECO:0000313" key="2">
    <source>
        <dbReference type="Proteomes" id="UP001066276"/>
    </source>
</evidence>
<accession>A0AAV7Q760</accession>
<dbReference type="EMBL" id="JANPWB010000010">
    <property type="protein sequence ID" value="KAJ1136407.1"/>
    <property type="molecule type" value="Genomic_DNA"/>
</dbReference>
<evidence type="ECO:0000313" key="1">
    <source>
        <dbReference type="EMBL" id="KAJ1136407.1"/>
    </source>
</evidence>
<comment type="caution">
    <text evidence="1">The sequence shown here is derived from an EMBL/GenBank/DDBJ whole genome shotgun (WGS) entry which is preliminary data.</text>
</comment>
<name>A0AAV7Q760_PLEWA</name>
<sequence length="95" mass="10516">MDAVTPPAYRLLEGSHSPASEVCQPSSSPQPCCRRESMLASSQRWLPVPQDSRWLQHVPVEDVEVPIHGRATVLAIKKGRSSDLVEENTKEPVTK</sequence>
<reference evidence="1" key="1">
    <citation type="journal article" date="2022" name="bioRxiv">
        <title>Sequencing and chromosome-scale assembly of the giantPleurodeles waltlgenome.</title>
        <authorList>
            <person name="Brown T."/>
            <person name="Elewa A."/>
            <person name="Iarovenko S."/>
            <person name="Subramanian E."/>
            <person name="Araus A.J."/>
            <person name="Petzold A."/>
            <person name="Susuki M."/>
            <person name="Suzuki K.-i.T."/>
            <person name="Hayashi T."/>
            <person name="Toyoda A."/>
            <person name="Oliveira C."/>
            <person name="Osipova E."/>
            <person name="Leigh N.D."/>
            <person name="Simon A."/>
            <person name="Yun M.H."/>
        </authorList>
    </citation>
    <scope>NUCLEOTIDE SEQUENCE</scope>
    <source>
        <strain evidence="1">20211129_DDA</strain>
        <tissue evidence="1">Liver</tissue>
    </source>
</reference>
<protein>
    <submittedName>
        <fullName evidence="1">Uncharacterized protein</fullName>
    </submittedName>
</protein>